<keyword evidence="3" id="KW-0472">Membrane</keyword>
<reference evidence="4 5" key="1">
    <citation type="submission" date="2014-07" db="EMBL/GenBank/DDBJ databases">
        <title>Draft Genome Sequences of Environmental Pseudomonas syringae strains.</title>
        <authorList>
            <person name="Baltrus D.A."/>
            <person name="Berge O."/>
            <person name="Morris C."/>
        </authorList>
    </citation>
    <scope>NUCLEOTIDE SEQUENCE [LARGE SCALE GENOMIC DNA]</scope>
    <source>
        <strain evidence="4 5">GAW0119</strain>
    </source>
</reference>
<evidence type="ECO:0000313" key="5">
    <source>
        <dbReference type="Proteomes" id="UP000028631"/>
    </source>
</evidence>
<dbReference type="Proteomes" id="UP000028631">
    <property type="component" value="Unassembled WGS sequence"/>
</dbReference>
<keyword evidence="5" id="KW-1185">Reference proteome</keyword>
<dbReference type="EMBL" id="JPQU01000023">
    <property type="protein sequence ID" value="KFE56799.1"/>
    <property type="molecule type" value="Genomic_DNA"/>
</dbReference>
<keyword evidence="2" id="KW-1003">Cell membrane</keyword>
<comment type="caution">
    <text evidence="4">The sequence shown here is derived from an EMBL/GenBank/DDBJ whole genome shotgun (WGS) entry which is preliminary data.</text>
</comment>
<dbReference type="CDD" id="cd09971">
    <property type="entry name" value="SdiA-regulated"/>
    <property type="match status" value="1"/>
</dbReference>
<proteinExistence type="predicted"/>
<protein>
    <submittedName>
        <fullName evidence="4">SdiA-regulated</fullName>
    </submittedName>
</protein>
<gene>
    <name evidence="4" type="ORF">IV01_06310</name>
</gene>
<evidence type="ECO:0000256" key="1">
    <source>
        <dbReference type="ARBA" id="ARBA00004236"/>
    </source>
</evidence>
<dbReference type="AlphaFoldDB" id="A0A085VMY6"/>
<name>A0A085VMY6_PSESX</name>
<dbReference type="RefSeq" id="WP_050507348.1">
    <property type="nucleotide sequence ID" value="NZ_JPQU01000023.1"/>
</dbReference>
<sequence>MPRHSILRRRPILHRQILVGLAVLGLLALVSAVSNHFQIHQQLYQYSGVWLHGNQAGEENIWLPDFHVVIDAKPIAPGLENLSGITYDYDNDRLLAVTNKGPMQLLTLDKSGNILARYPLIGFDDIEGLAYLGNGRIALCDEDFQQLDIITLPIQVRPIQVQEAQYIALMINPSTNNKGFEGVTYDPDGDRLFAIKERDPRQLFEVCGVMRSIDQGRLQIRVVDRQDWVTKSVATRDLSDGYYDPRTGHLLLLSDQSLSITEMDSNGRFVSIRSLQGGLSDLRHSAPQPEGMTMDRDGNLYVVSEPNLFYKFSKTPK</sequence>
<dbReference type="SUPFAM" id="SSF50956">
    <property type="entry name" value="Thermostable phytase (3-phytase)"/>
    <property type="match status" value="1"/>
</dbReference>
<evidence type="ECO:0000256" key="2">
    <source>
        <dbReference type="ARBA" id="ARBA00022475"/>
    </source>
</evidence>
<accession>A0A085VMY6</accession>
<dbReference type="InterPro" id="IPR009722">
    <property type="entry name" value="YjiK/CarP"/>
</dbReference>
<evidence type="ECO:0000256" key="3">
    <source>
        <dbReference type="ARBA" id="ARBA00023136"/>
    </source>
</evidence>
<dbReference type="Pfam" id="PF06977">
    <property type="entry name" value="SdiA-regulated"/>
    <property type="match status" value="1"/>
</dbReference>
<dbReference type="GO" id="GO:0005886">
    <property type="term" value="C:plasma membrane"/>
    <property type="evidence" value="ECO:0007669"/>
    <property type="project" value="UniProtKB-SubCell"/>
</dbReference>
<dbReference type="PATRIC" id="fig|317.175.peg.1318"/>
<comment type="subcellular location">
    <subcellularLocation>
        <location evidence="1">Cell membrane</location>
    </subcellularLocation>
</comment>
<evidence type="ECO:0000313" key="4">
    <source>
        <dbReference type="EMBL" id="KFE56799.1"/>
    </source>
</evidence>
<organism evidence="4 5">
    <name type="scientific">Pseudomonas syringae</name>
    <dbReference type="NCBI Taxonomy" id="317"/>
    <lineage>
        <taxon>Bacteria</taxon>
        <taxon>Pseudomonadati</taxon>
        <taxon>Pseudomonadota</taxon>
        <taxon>Gammaproteobacteria</taxon>
        <taxon>Pseudomonadales</taxon>
        <taxon>Pseudomonadaceae</taxon>
        <taxon>Pseudomonas</taxon>
    </lineage>
</organism>